<proteinExistence type="predicted"/>
<keyword evidence="1" id="KW-0472">Membrane</keyword>
<gene>
    <name evidence="2" type="ORF">SAMN04488065_0328</name>
</gene>
<evidence type="ECO:0000313" key="3">
    <source>
        <dbReference type="Proteomes" id="UP000236755"/>
    </source>
</evidence>
<feature type="transmembrane region" description="Helical" evidence="1">
    <location>
        <begin position="46"/>
        <end position="65"/>
    </location>
</feature>
<dbReference type="OrthoDB" id="177559at2157"/>
<keyword evidence="1" id="KW-1133">Transmembrane helix</keyword>
<name>A0A1H3VY48_9EURY</name>
<dbReference type="AlphaFoldDB" id="A0A1H3VY48"/>
<dbReference type="RefSeq" id="WP_092630445.1">
    <property type="nucleotide sequence ID" value="NZ_FNQT01000001.1"/>
</dbReference>
<dbReference type="STRING" id="555874.SAMN04488065_0328"/>
<dbReference type="Proteomes" id="UP000236755">
    <property type="component" value="Unassembled WGS sequence"/>
</dbReference>
<dbReference type="EMBL" id="FNQT01000001">
    <property type="protein sequence ID" value="SDZ78978.1"/>
    <property type="molecule type" value="Genomic_DNA"/>
</dbReference>
<evidence type="ECO:0000313" key="2">
    <source>
        <dbReference type="EMBL" id="SDZ78978.1"/>
    </source>
</evidence>
<protein>
    <submittedName>
        <fullName evidence="2">Uncharacterized protein</fullName>
    </submittedName>
</protein>
<accession>A0A1H3VY48</accession>
<feature type="transmembrane region" description="Helical" evidence="1">
    <location>
        <begin position="21"/>
        <end position="40"/>
    </location>
</feature>
<keyword evidence="1" id="KW-0812">Transmembrane</keyword>
<organism evidence="2 3">
    <name type="scientific">Haloplanus vescus</name>
    <dbReference type="NCBI Taxonomy" id="555874"/>
    <lineage>
        <taxon>Archaea</taxon>
        <taxon>Methanobacteriati</taxon>
        <taxon>Methanobacteriota</taxon>
        <taxon>Stenosarchaea group</taxon>
        <taxon>Halobacteria</taxon>
        <taxon>Halobacteriales</taxon>
        <taxon>Haloferacaceae</taxon>
        <taxon>Haloplanus</taxon>
    </lineage>
</organism>
<sequence>MTPARLPLLEQILESGADDRVFDGLLVVGPAVIALIAAFGRSPATIALAAGYIVAFLSHTCAKAVR</sequence>
<reference evidence="2 3" key="1">
    <citation type="submission" date="2016-10" db="EMBL/GenBank/DDBJ databases">
        <authorList>
            <person name="de Groot N.N."/>
        </authorList>
    </citation>
    <scope>NUCLEOTIDE SEQUENCE [LARGE SCALE GENOMIC DNA]</scope>
    <source>
        <strain evidence="2 3">CGMCC 1.8712</strain>
    </source>
</reference>
<keyword evidence="3" id="KW-1185">Reference proteome</keyword>
<evidence type="ECO:0000256" key="1">
    <source>
        <dbReference type="SAM" id="Phobius"/>
    </source>
</evidence>